<proteinExistence type="inferred from homology"/>
<dbReference type="Gene3D" id="3.40.50.300">
    <property type="entry name" value="P-loop containing nucleotide triphosphate hydrolases"/>
    <property type="match status" value="1"/>
</dbReference>
<evidence type="ECO:0000256" key="2">
    <source>
        <dbReference type="ARBA" id="ARBA00022679"/>
    </source>
</evidence>
<gene>
    <name evidence="4" type="ORF">AVDCRST_MAG20-568</name>
</gene>
<name>A0A6J4HBG9_9ACTN</name>
<keyword evidence="2 4" id="KW-0808">Transferase</keyword>
<reference evidence="4" key="1">
    <citation type="submission" date="2020-02" db="EMBL/GenBank/DDBJ databases">
        <authorList>
            <person name="Meier V. D."/>
        </authorList>
    </citation>
    <scope>NUCLEOTIDE SEQUENCE</scope>
    <source>
        <strain evidence="4">AVDCRST_MAG20</strain>
    </source>
</reference>
<protein>
    <submittedName>
        <fullName evidence="4">Glycolipid sulfotransferase</fullName>
    </submittedName>
</protein>
<accession>A0A6J4HBG9</accession>
<dbReference type="PANTHER" id="PTHR11783">
    <property type="entry name" value="SULFOTRANSFERASE SULT"/>
    <property type="match status" value="1"/>
</dbReference>
<evidence type="ECO:0000256" key="1">
    <source>
        <dbReference type="ARBA" id="ARBA00005771"/>
    </source>
</evidence>
<dbReference type="SUPFAM" id="SSF52540">
    <property type="entry name" value="P-loop containing nucleoside triphosphate hydrolases"/>
    <property type="match status" value="1"/>
</dbReference>
<organism evidence="4">
    <name type="scientific">uncultured Acidimicrobiales bacterium</name>
    <dbReference type="NCBI Taxonomy" id="310071"/>
    <lineage>
        <taxon>Bacteria</taxon>
        <taxon>Bacillati</taxon>
        <taxon>Actinomycetota</taxon>
        <taxon>Acidimicrobiia</taxon>
        <taxon>Acidimicrobiales</taxon>
        <taxon>environmental samples</taxon>
    </lineage>
</organism>
<dbReference type="InterPro" id="IPR000863">
    <property type="entry name" value="Sulfotransferase_dom"/>
</dbReference>
<evidence type="ECO:0000313" key="4">
    <source>
        <dbReference type="EMBL" id="CAA9218830.1"/>
    </source>
</evidence>
<dbReference type="GO" id="GO:0008146">
    <property type="term" value="F:sulfotransferase activity"/>
    <property type="evidence" value="ECO:0007669"/>
    <property type="project" value="InterPro"/>
</dbReference>
<sequence>MVVRYHTLVYDSSRWEGFRFRPDDVVISTPPKCGTTWMQMLCALLLFDSTTFDRPLARISPWLDMLTRPLGDVVADLEAQRHRRFIKTHTPFDGLPHDERVTYLCVGRDPRDVALSWSHHWDNIDKDQLMAQRAAAVGLDDLVELGPPLPPAPEDPVERFWAWMDGDLSASSLARTLHHLETFWDRRTDANVALFHYGDLSSDLCGQLRRLAGVLGIDVADGRLEELAAAATFGSMKERAVDLAPNADQGWWRSTDDFFHRGATGAWRDLVDGPGVARYQARVTELVEPDLAAWVHHGWLGPPPLEGGAPGGTGTRPSSS</sequence>
<dbReference type="AlphaFoldDB" id="A0A6J4HBG9"/>
<comment type="similarity">
    <text evidence="1">Belongs to the sulfotransferase 1 family.</text>
</comment>
<dbReference type="Pfam" id="PF00685">
    <property type="entry name" value="Sulfotransfer_1"/>
    <property type="match status" value="1"/>
</dbReference>
<feature type="domain" description="Sulfotransferase" evidence="3">
    <location>
        <begin position="22"/>
        <end position="271"/>
    </location>
</feature>
<dbReference type="InterPro" id="IPR027417">
    <property type="entry name" value="P-loop_NTPase"/>
</dbReference>
<evidence type="ECO:0000259" key="3">
    <source>
        <dbReference type="Pfam" id="PF00685"/>
    </source>
</evidence>
<dbReference type="EMBL" id="CADCSY010000024">
    <property type="protein sequence ID" value="CAA9218830.1"/>
    <property type="molecule type" value="Genomic_DNA"/>
</dbReference>